<keyword evidence="4" id="KW-0813">Transport</keyword>
<dbReference type="InterPro" id="IPR036259">
    <property type="entry name" value="MFS_trans_sf"/>
</dbReference>
<feature type="transmembrane region" description="Helical" evidence="9">
    <location>
        <begin position="159"/>
        <end position="181"/>
    </location>
</feature>
<feature type="transmembrane region" description="Helical" evidence="9">
    <location>
        <begin position="247"/>
        <end position="265"/>
    </location>
</feature>
<feature type="transmembrane region" description="Helical" evidence="9">
    <location>
        <begin position="361"/>
        <end position="381"/>
    </location>
</feature>
<evidence type="ECO:0000256" key="6">
    <source>
        <dbReference type="ARBA" id="ARBA00022692"/>
    </source>
</evidence>
<dbReference type="Gene3D" id="3.30.70.100">
    <property type="match status" value="1"/>
</dbReference>
<evidence type="ECO:0000313" key="12">
    <source>
        <dbReference type="Proteomes" id="UP000471381"/>
    </source>
</evidence>
<dbReference type="RefSeq" id="WP_163106609.1">
    <property type="nucleotide sequence ID" value="NZ_JAAAWO010000006.1"/>
</dbReference>
<dbReference type="Pfam" id="PF07690">
    <property type="entry name" value="MFS_1"/>
    <property type="match status" value="1"/>
</dbReference>
<proteinExistence type="inferred from homology"/>
<feature type="transmembrane region" description="Helical" evidence="9">
    <location>
        <begin position="333"/>
        <end position="355"/>
    </location>
</feature>
<evidence type="ECO:0000256" key="9">
    <source>
        <dbReference type="SAM" id="Phobius"/>
    </source>
</evidence>
<dbReference type="PANTHER" id="PTHR23517:SF2">
    <property type="entry name" value="MULTIDRUG RESISTANCE PROTEIN MDTH"/>
    <property type="match status" value="1"/>
</dbReference>
<accession>A0A6N9TF28</accession>
<feature type="transmembrane region" description="Helical" evidence="9">
    <location>
        <begin position="295"/>
        <end position="312"/>
    </location>
</feature>
<feature type="transmembrane region" description="Helical" evidence="9">
    <location>
        <begin position="208"/>
        <end position="227"/>
    </location>
</feature>
<dbReference type="PROSITE" id="PS50850">
    <property type="entry name" value="MFS"/>
    <property type="match status" value="1"/>
</dbReference>
<dbReference type="Proteomes" id="UP000471381">
    <property type="component" value="Unassembled WGS sequence"/>
</dbReference>
<reference evidence="11 12" key="1">
    <citation type="submission" date="2020-01" db="EMBL/GenBank/DDBJ databases">
        <title>Genomes of bacteria type strains.</title>
        <authorList>
            <person name="Chen J."/>
            <person name="Zhu S."/>
            <person name="Yang J."/>
        </authorList>
    </citation>
    <scope>NUCLEOTIDE SEQUENCE [LARGE SCALE GENOMIC DNA]</scope>
    <source>
        <strain evidence="11 12">LMG 24078</strain>
    </source>
</reference>
<protein>
    <submittedName>
        <fullName evidence="11">MFS transporter</fullName>
    </submittedName>
</protein>
<comment type="subcellular location">
    <subcellularLocation>
        <location evidence="2">Cell membrane</location>
        <topology evidence="2">Multi-pass membrane protein</topology>
    </subcellularLocation>
</comment>
<dbReference type="GO" id="GO:0005886">
    <property type="term" value="C:plasma membrane"/>
    <property type="evidence" value="ECO:0007669"/>
    <property type="project" value="UniProtKB-SubCell"/>
</dbReference>
<feature type="transmembrane region" description="Helical" evidence="9">
    <location>
        <begin position="131"/>
        <end position="153"/>
    </location>
</feature>
<feature type="transmembrane region" description="Helical" evidence="9">
    <location>
        <begin position="74"/>
        <end position="91"/>
    </location>
</feature>
<feature type="transmembrane region" description="Helical" evidence="9">
    <location>
        <begin position="12"/>
        <end position="34"/>
    </location>
</feature>
<dbReference type="PRINTS" id="PR01035">
    <property type="entry name" value="TCRTETA"/>
</dbReference>
<dbReference type="InterPro" id="IPR050171">
    <property type="entry name" value="MFS_Transporters"/>
</dbReference>
<comment type="function">
    <text evidence="1">Resistance to tetracycline by an active tetracycline efflux. This is an energy-dependent process that decreases the accumulation of the antibiotic in whole cells. This protein functions as a metal-tetracycline/H(+) antiporter.</text>
</comment>
<gene>
    <name evidence="11" type="ORF">GTQ48_10295</name>
</gene>
<keyword evidence="7 9" id="KW-1133">Transmembrane helix</keyword>
<dbReference type="InterPro" id="IPR005829">
    <property type="entry name" value="Sugar_transporter_CS"/>
</dbReference>
<dbReference type="Gene3D" id="1.20.1250.20">
    <property type="entry name" value="MFS general substrate transporter like domains"/>
    <property type="match status" value="1"/>
</dbReference>
<dbReference type="InterPro" id="IPR020846">
    <property type="entry name" value="MFS_dom"/>
</dbReference>
<feature type="transmembrane region" description="Helical" evidence="9">
    <location>
        <begin position="40"/>
        <end position="62"/>
    </location>
</feature>
<evidence type="ECO:0000256" key="2">
    <source>
        <dbReference type="ARBA" id="ARBA00004651"/>
    </source>
</evidence>
<evidence type="ECO:0000256" key="4">
    <source>
        <dbReference type="ARBA" id="ARBA00022448"/>
    </source>
</evidence>
<feature type="transmembrane region" description="Helical" evidence="9">
    <location>
        <begin position="97"/>
        <end position="119"/>
    </location>
</feature>
<evidence type="ECO:0000313" key="11">
    <source>
        <dbReference type="EMBL" id="NDW15907.1"/>
    </source>
</evidence>
<dbReference type="SUPFAM" id="SSF103473">
    <property type="entry name" value="MFS general substrate transporter"/>
    <property type="match status" value="1"/>
</dbReference>
<evidence type="ECO:0000256" key="3">
    <source>
        <dbReference type="ARBA" id="ARBA00007520"/>
    </source>
</evidence>
<dbReference type="PANTHER" id="PTHR23517">
    <property type="entry name" value="RESISTANCE PROTEIN MDTM, PUTATIVE-RELATED-RELATED"/>
    <property type="match status" value="1"/>
</dbReference>
<dbReference type="PROSITE" id="PS00216">
    <property type="entry name" value="SUGAR_TRANSPORT_1"/>
    <property type="match status" value="1"/>
</dbReference>
<keyword evidence="12" id="KW-1185">Reference proteome</keyword>
<comment type="caution">
    <text evidence="11">The sequence shown here is derived from an EMBL/GenBank/DDBJ whole genome shotgun (WGS) entry which is preliminary data.</text>
</comment>
<dbReference type="AlphaFoldDB" id="A0A6N9TF28"/>
<keyword evidence="6 9" id="KW-0812">Transmembrane</keyword>
<dbReference type="CDD" id="cd17472">
    <property type="entry name" value="MFS_YajR_like"/>
    <property type="match status" value="1"/>
</dbReference>
<evidence type="ECO:0000256" key="8">
    <source>
        <dbReference type="ARBA" id="ARBA00023136"/>
    </source>
</evidence>
<evidence type="ECO:0000256" key="1">
    <source>
        <dbReference type="ARBA" id="ARBA00003279"/>
    </source>
</evidence>
<comment type="similarity">
    <text evidence="3">Belongs to the major facilitator superfamily. TCR/Tet family.</text>
</comment>
<evidence type="ECO:0000259" key="10">
    <source>
        <dbReference type="PROSITE" id="PS50850"/>
    </source>
</evidence>
<organism evidence="11 12">
    <name type="scientific">Alteromonas genovensis</name>
    <dbReference type="NCBI Taxonomy" id="471225"/>
    <lineage>
        <taxon>Bacteria</taxon>
        <taxon>Pseudomonadati</taxon>
        <taxon>Pseudomonadota</taxon>
        <taxon>Gammaproteobacteria</taxon>
        <taxon>Alteromonadales</taxon>
        <taxon>Alteromonadaceae</taxon>
        <taxon>Alteromonas/Salinimonas group</taxon>
        <taxon>Alteromonas</taxon>
    </lineage>
</organism>
<feature type="domain" description="Major facilitator superfamily (MFS) profile" evidence="10">
    <location>
        <begin position="8"/>
        <end position="385"/>
    </location>
</feature>
<keyword evidence="8 9" id="KW-0472">Membrane</keyword>
<dbReference type="InterPro" id="IPR011701">
    <property type="entry name" value="MFS"/>
</dbReference>
<name>A0A6N9TF28_9ALTE</name>
<evidence type="ECO:0000256" key="7">
    <source>
        <dbReference type="ARBA" id="ARBA00022989"/>
    </source>
</evidence>
<dbReference type="GO" id="GO:0022857">
    <property type="term" value="F:transmembrane transporter activity"/>
    <property type="evidence" value="ECO:0007669"/>
    <property type="project" value="InterPro"/>
</dbReference>
<sequence>MNALELRAALALASVYVLRMLGLFMVMPVLAVAAMDYPDYSPLLVGLAVGGYGLTQAALQIPMGMMSDKWGRKPVILLGLSVFAVGSFVAANADTMAWMIVGRILQGAGAIAGAIMALATDVSRESQRAKVLAIIGIAIGFSFYLAVIIGPLIANHYGLAGVFAVTGLLAVLCMPLIKWVVPNSEPLSSGDTLPQKGQLRHLMFSPQLWRLNVSVLVLHMLITLLFVQLPVTLTNFDMTLSEHWRMYLPVLGVSILGLIVMMGIARGRTPKWLLLLGVVLMGSAFLALGVNGNSWWLTAAAVILFFTGFNYLEANFPALVSSIAPAGQKGTAMGIYASFQFFGAFLGGMVSGVVTDIWSPNVAYLVGAFSTLLWILVISGLKEVSPVKRVMLNGLRADVLLDANKQPDSTKQQALEEALLAVPGVLEVTLNADNGAAYLKVNRDFDAVKARAVLAV</sequence>
<dbReference type="InterPro" id="IPR001958">
    <property type="entry name" value="Tet-R_TetA/multi-R_MdtG-like"/>
</dbReference>
<keyword evidence="5" id="KW-1003">Cell membrane</keyword>
<evidence type="ECO:0000256" key="5">
    <source>
        <dbReference type="ARBA" id="ARBA00022475"/>
    </source>
</evidence>
<dbReference type="EMBL" id="JAAAWO010000006">
    <property type="protein sequence ID" value="NDW15907.1"/>
    <property type="molecule type" value="Genomic_DNA"/>
</dbReference>
<feature type="transmembrane region" description="Helical" evidence="9">
    <location>
        <begin position="272"/>
        <end position="289"/>
    </location>
</feature>